<protein>
    <recommendedName>
        <fullName evidence="2 6">Protein phosphatase methylesterase 1</fullName>
        <shortName evidence="6">PME-1</shortName>
        <ecNumber evidence="6">3.1.1.-</ecNumber>
    </recommendedName>
</protein>
<evidence type="ECO:0000313" key="11">
    <source>
        <dbReference type="Proteomes" id="UP000789572"/>
    </source>
</evidence>
<sequence>MSSLQKSLFKENSGLSKTLSMGDISEEESRDSLGELPQTLSNTRDRNDYSPIPWEDYFPISLDIGIPGTDDVFRTYEIPANNPNSPIFVFHHGAGYSGLSFALCAKKTHELLNGDCCMFTYDCRGHGATHTSDETTWSLERLSQDVVDVVTNYFGGMEELKSRDIFLIGHSMGGSVVAEVASKCLLPSVMCIALLDVVEGYAVEALAAMASYLSTRPTDFDSLERGIKWSVKSRTIRNRQSARISFPSTLREVGHDTGKTKYVFRADLAASQPFWEGWFSGLSGKFLLARAAKLLILAGTDRLDTPLTIAQMQGKYQLVVMPEVGHQLQEDDPEKTAQTLVDFWKRNERLVLPPRTLTI</sequence>
<feature type="region of interest" description="Disordered" evidence="8">
    <location>
        <begin position="16"/>
        <end position="47"/>
    </location>
</feature>
<dbReference type="AlphaFoldDB" id="A0A9N9BV00"/>
<feature type="active site" evidence="7">
    <location>
        <position position="171"/>
    </location>
</feature>
<gene>
    <name evidence="10" type="ORF">POCULU_LOCUS6397</name>
</gene>
<evidence type="ECO:0000256" key="1">
    <source>
        <dbReference type="ARBA" id="ARBA00008645"/>
    </source>
</evidence>
<feature type="active site" evidence="7">
    <location>
        <position position="326"/>
    </location>
</feature>
<comment type="caution">
    <text evidence="10">The sequence shown here is derived from an EMBL/GenBank/DDBJ whole genome shotgun (WGS) entry which is preliminary data.</text>
</comment>
<dbReference type="Proteomes" id="UP000789572">
    <property type="component" value="Unassembled WGS sequence"/>
</dbReference>
<evidence type="ECO:0000256" key="8">
    <source>
        <dbReference type="SAM" id="MobiDB-lite"/>
    </source>
</evidence>
<dbReference type="SUPFAM" id="SSF53474">
    <property type="entry name" value="alpha/beta-Hydrolases"/>
    <property type="match status" value="1"/>
</dbReference>
<dbReference type="GO" id="GO:0051723">
    <property type="term" value="F:protein methylesterase activity"/>
    <property type="evidence" value="ECO:0007669"/>
    <property type="project" value="UniProtKB-EC"/>
</dbReference>
<dbReference type="InterPro" id="IPR029058">
    <property type="entry name" value="AB_hydrolase_fold"/>
</dbReference>
<keyword evidence="4 6" id="KW-0378">Hydrolase</keyword>
<dbReference type="EC" id="3.1.1.-" evidence="6"/>
<dbReference type="PANTHER" id="PTHR14189:SF0">
    <property type="entry name" value="PROTEIN PHOSPHATASE METHYLESTERASE 1"/>
    <property type="match status" value="1"/>
</dbReference>
<feature type="domain" description="AB hydrolase-1" evidence="9">
    <location>
        <begin position="88"/>
        <end position="338"/>
    </location>
</feature>
<dbReference type="InterPro" id="IPR000073">
    <property type="entry name" value="AB_hydrolase_1"/>
</dbReference>
<keyword evidence="11" id="KW-1185">Reference proteome</keyword>
<evidence type="ECO:0000256" key="7">
    <source>
        <dbReference type="PIRSR" id="PIRSR022950-1"/>
    </source>
</evidence>
<comment type="catalytic activity">
    <reaction evidence="5">
        <text>[phosphatase 2A protein]-C-terminal L-leucine methyl ester + H2O = [phosphatase 2A protein]-C-terminal L-leucine + methanol + H(+)</text>
        <dbReference type="Rhea" id="RHEA:48548"/>
        <dbReference type="Rhea" id="RHEA-COMP:12134"/>
        <dbReference type="Rhea" id="RHEA-COMP:12135"/>
        <dbReference type="ChEBI" id="CHEBI:15377"/>
        <dbReference type="ChEBI" id="CHEBI:15378"/>
        <dbReference type="ChEBI" id="CHEBI:17790"/>
        <dbReference type="ChEBI" id="CHEBI:90516"/>
        <dbReference type="ChEBI" id="CHEBI:90517"/>
        <dbReference type="EC" id="3.1.1.89"/>
    </reaction>
</comment>
<name>A0A9N9BV00_9GLOM</name>
<proteinExistence type="inferred from homology"/>
<dbReference type="PANTHER" id="PTHR14189">
    <property type="entry name" value="PROTEIN PHOSPHATASE METHYLESTERASE-1 RELATED"/>
    <property type="match status" value="1"/>
</dbReference>
<comment type="function">
    <text evidence="6">Demethylates proteins that have been reversibly carboxymethylated.</text>
</comment>
<dbReference type="PIRSF" id="PIRSF022950">
    <property type="entry name" value="PPase_methylesterase_euk"/>
    <property type="match status" value="1"/>
</dbReference>
<evidence type="ECO:0000256" key="2">
    <source>
        <dbReference type="ARBA" id="ARBA00020672"/>
    </source>
</evidence>
<accession>A0A9N9BV00</accession>
<reference evidence="10" key="1">
    <citation type="submission" date="2021-06" db="EMBL/GenBank/DDBJ databases">
        <authorList>
            <person name="Kallberg Y."/>
            <person name="Tangrot J."/>
            <person name="Rosling A."/>
        </authorList>
    </citation>
    <scope>NUCLEOTIDE SEQUENCE</scope>
    <source>
        <strain evidence="10">IA702</strain>
    </source>
</reference>
<keyword evidence="3 6" id="KW-0719">Serine esterase</keyword>
<dbReference type="Pfam" id="PF12697">
    <property type="entry name" value="Abhydrolase_6"/>
    <property type="match status" value="1"/>
</dbReference>
<evidence type="ECO:0000259" key="9">
    <source>
        <dbReference type="Pfam" id="PF12697"/>
    </source>
</evidence>
<evidence type="ECO:0000256" key="6">
    <source>
        <dbReference type="PIRNR" id="PIRNR022950"/>
    </source>
</evidence>
<evidence type="ECO:0000256" key="5">
    <source>
        <dbReference type="ARBA" id="ARBA00049203"/>
    </source>
</evidence>
<evidence type="ECO:0000313" key="10">
    <source>
        <dbReference type="EMBL" id="CAG8579129.1"/>
    </source>
</evidence>
<organism evidence="10 11">
    <name type="scientific">Paraglomus occultum</name>
    <dbReference type="NCBI Taxonomy" id="144539"/>
    <lineage>
        <taxon>Eukaryota</taxon>
        <taxon>Fungi</taxon>
        <taxon>Fungi incertae sedis</taxon>
        <taxon>Mucoromycota</taxon>
        <taxon>Glomeromycotina</taxon>
        <taxon>Glomeromycetes</taxon>
        <taxon>Paraglomerales</taxon>
        <taxon>Paraglomeraceae</taxon>
        <taxon>Paraglomus</taxon>
    </lineage>
</organism>
<evidence type="ECO:0000256" key="3">
    <source>
        <dbReference type="ARBA" id="ARBA00022487"/>
    </source>
</evidence>
<comment type="similarity">
    <text evidence="1 6">Belongs to the AB hydrolase superfamily.</text>
</comment>
<dbReference type="OrthoDB" id="194865at2759"/>
<feature type="active site" evidence="7">
    <location>
        <position position="196"/>
    </location>
</feature>
<evidence type="ECO:0000256" key="4">
    <source>
        <dbReference type="ARBA" id="ARBA00022801"/>
    </source>
</evidence>
<dbReference type="InterPro" id="IPR016812">
    <property type="entry name" value="PPase_methylesterase_euk"/>
</dbReference>
<dbReference type="EMBL" id="CAJVPJ010001165">
    <property type="protein sequence ID" value="CAG8579129.1"/>
    <property type="molecule type" value="Genomic_DNA"/>
</dbReference>
<dbReference type="Gene3D" id="3.40.50.1820">
    <property type="entry name" value="alpha/beta hydrolase"/>
    <property type="match status" value="1"/>
</dbReference>